<feature type="transmembrane region" description="Helical" evidence="1">
    <location>
        <begin position="59"/>
        <end position="82"/>
    </location>
</feature>
<dbReference type="Proteomes" id="UP000266673">
    <property type="component" value="Unassembled WGS sequence"/>
</dbReference>
<organism evidence="2 3">
    <name type="scientific">Gigaspora rosea</name>
    <dbReference type="NCBI Taxonomy" id="44941"/>
    <lineage>
        <taxon>Eukaryota</taxon>
        <taxon>Fungi</taxon>
        <taxon>Fungi incertae sedis</taxon>
        <taxon>Mucoromycota</taxon>
        <taxon>Glomeromycotina</taxon>
        <taxon>Glomeromycetes</taxon>
        <taxon>Diversisporales</taxon>
        <taxon>Gigasporaceae</taxon>
        <taxon>Gigaspora</taxon>
    </lineage>
</organism>
<evidence type="ECO:0000256" key="1">
    <source>
        <dbReference type="SAM" id="Phobius"/>
    </source>
</evidence>
<reference evidence="2 3" key="1">
    <citation type="submission" date="2018-06" db="EMBL/GenBank/DDBJ databases">
        <title>Comparative genomics reveals the genomic features of Rhizophagus irregularis, R. cerebriforme, R. diaphanum and Gigaspora rosea, and their symbiotic lifestyle signature.</title>
        <authorList>
            <person name="Morin E."/>
            <person name="San Clemente H."/>
            <person name="Chen E.C.H."/>
            <person name="De La Providencia I."/>
            <person name="Hainaut M."/>
            <person name="Kuo A."/>
            <person name="Kohler A."/>
            <person name="Murat C."/>
            <person name="Tang N."/>
            <person name="Roy S."/>
            <person name="Loubradou J."/>
            <person name="Henrissat B."/>
            <person name="Grigoriev I.V."/>
            <person name="Corradi N."/>
            <person name="Roux C."/>
            <person name="Martin F.M."/>
        </authorList>
    </citation>
    <scope>NUCLEOTIDE SEQUENCE [LARGE SCALE GENOMIC DNA]</scope>
    <source>
        <strain evidence="2 3">DAOM 194757</strain>
    </source>
</reference>
<keyword evidence="1" id="KW-1133">Transmembrane helix</keyword>
<evidence type="ECO:0000313" key="2">
    <source>
        <dbReference type="EMBL" id="RIB09970.1"/>
    </source>
</evidence>
<dbReference type="EMBL" id="QKWP01001306">
    <property type="protein sequence ID" value="RIB09970.1"/>
    <property type="molecule type" value="Genomic_DNA"/>
</dbReference>
<accession>A0A397UIC4</accession>
<keyword evidence="1" id="KW-0812">Transmembrane</keyword>
<keyword evidence="1" id="KW-0472">Membrane</keyword>
<proteinExistence type="predicted"/>
<evidence type="ECO:0000313" key="3">
    <source>
        <dbReference type="Proteomes" id="UP000266673"/>
    </source>
</evidence>
<gene>
    <name evidence="2" type="ORF">C2G38_227702</name>
</gene>
<protein>
    <submittedName>
        <fullName evidence="2">Uncharacterized protein</fullName>
    </submittedName>
</protein>
<dbReference type="AlphaFoldDB" id="A0A397UIC4"/>
<name>A0A397UIC4_9GLOM</name>
<keyword evidence="3" id="KW-1185">Reference proteome</keyword>
<sequence length="88" mass="10649">MHLLLMFSIICCTSWVFMELFNHLLSFCLIHNPLKLNALCLSGFWIREVLDCWNFFNCFIVYSWVFSAHYFVCPCSIFAYFLQTHFYH</sequence>
<comment type="caution">
    <text evidence="2">The sequence shown here is derived from an EMBL/GenBank/DDBJ whole genome shotgun (WGS) entry which is preliminary data.</text>
</comment>